<name>A0ABN9XT93_9DINO</name>
<evidence type="ECO:0000313" key="3">
    <source>
        <dbReference type="EMBL" id="CAK0903231.1"/>
    </source>
</evidence>
<dbReference type="Pfam" id="PF15508">
    <property type="entry name" value="NAAA-beta"/>
    <property type="match status" value="1"/>
</dbReference>
<accession>A0ABN9XT93</accession>
<evidence type="ECO:0000256" key="1">
    <source>
        <dbReference type="SAM" id="SignalP"/>
    </source>
</evidence>
<comment type="caution">
    <text evidence="3">The sequence shown here is derived from an EMBL/GenBank/DDBJ whole genome shotgun (WGS) entry which is preliminary data.</text>
</comment>
<evidence type="ECO:0000313" key="4">
    <source>
        <dbReference type="Proteomes" id="UP001189429"/>
    </source>
</evidence>
<dbReference type="PANTHER" id="PTHR28583">
    <property type="entry name" value="ACID AMIDASE"/>
    <property type="match status" value="1"/>
</dbReference>
<gene>
    <name evidence="3" type="ORF">PCOR1329_LOCUS79591</name>
</gene>
<keyword evidence="1" id="KW-0732">Signal</keyword>
<reference evidence="3" key="1">
    <citation type="submission" date="2023-10" db="EMBL/GenBank/DDBJ databases">
        <authorList>
            <person name="Chen Y."/>
            <person name="Shah S."/>
            <person name="Dougan E. K."/>
            <person name="Thang M."/>
            <person name="Chan C."/>
        </authorList>
    </citation>
    <scope>NUCLEOTIDE SEQUENCE [LARGE SCALE GENOMIC DNA]</scope>
</reference>
<keyword evidence="4" id="KW-1185">Reference proteome</keyword>
<feature type="signal peptide" evidence="1">
    <location>
        <begin position="1"/>
        <end position="17"/>
    </location>
</feature>
<dbReference type="Gene3D" id="3.60.60.10">
    <property type="entry name" value="Penicillin V Acylase, Chain A"/>
    <property type="match status" value="1"/>
</dbReference>
<dbReference type="Proteomes" id="UP001189429">
    <property type="component" value="Unassembled WGS sequence"/>
</dbReference>
<dbReference type="EMBL" id="CAUYUJ010021185">
    <property type="protein sequence ID" value="CAK0903231.1"/>
    <property type="molecule type" value="Genomic_DNA"/>
</dbReference>
<dbReference type="PANTHER" id="PTHR28583:SF4">
    <property type="entry name" value="N-ACYLETHANOLAMINE-HYDROLYZING ACID AMIDASE"/>
    <property type="match status" value="1"/>
</dbReference>
<organism evidence="3 4">
    <name type="scientific">Prorocentrum cordatum</name>
    <dbReference type="NCBI Taxonomy" id="2364126"/>
    <lineage>
        <taxon>Eukaryota</taxon>
        <taxon>Sar</taxon>
        <taxon>Alveolata</taxon>
        <taxon>Dinophyceae</taxon>
        <taxon>Prorocentrales</taxon>
        <taxon>Prorocentraceae</taxon>
        <taxon>Prorocentrum</taxon>
    </lineage>
</organism>
<sequence>MAWRLLLLLVAARAAEPWTRAPASVAGAAGKLAQPSVRPPVYTVDLALPAEQRWAHIAEAYRSKVPDIVAYFEAVVPRWAMPLVEAVGARMGGYFHLYGGEMAGLAEALGASPGLIVLMNLVYQLEGLGLNCSTWNVTGPTRKDDPGCVDVDPGQEWSYCHSAHAAGAMQSHDGFTYLSRKLDEADGPGMCTSIVAQATDGTIIHGRNLDWNLPAVMRSLVVDVDFVNTSKSADTLFRMTTAVGFVGGFNGMAYRGRGGDGWSVTIDARGKGGKPLDNLLQALRVHSLTPCQHLRHVLERTSDFEQGISALSTTPLIDEMYYIVAGTKAAEGAVVTRGREKAVDVWRLNPSEPDGWFRLQTNYDHWNPVPAADDRRNPGIAMMKATGQAGLSTASMWHVITSFPVFNHHTDISLIAMPQKQIFNVTVWMGGEH</sequence>
<feature type="domain" description="Acid ceramidase N-terminal" evidence="2">
    <location>
        <begin position="38"/>
        <end position="94"/>
    </location>
</feature>
<dbReference type="InterPro" id="IPR029130">
    <property type="entry name" value="Acid_ceramidase_N"/>
</dbReference>
<proteinExistence type="predicted"/>
<protein>
    <recommendedName>
        <fullName evidence="2">Acid ceramidase N-terminal domain-containing protein</fullName>
    </recommendedName>
</protein>
<evidence type="ECO:0000259" key="2">
    <source>
        <dbReference type="Pfam" id="PF15508"/>
    </source>
</evidence>
<feature type="chain" id="PRO_5047279526" description="Acid ceramidase N-terminal domain-containing protein" evidence="1">
    <location>
        <begin position="18"/>
        <end position="433"/>
    </location>
</feature>